<feature type="region of interest" description="Disordered" evidence="3">
    <location>
        <begin position="1459"/>
        <end position="1494"/>
    </location>
</feature>
<dbReference type="Pfam" id="PF13193">
    <property type="entry name" value="AMP-binding_C"/>
    <property type="match status" value="1"/>
</dbReference>
<dbReference type="eggNOG" id="COG0223">
    <property type="taxonomic scope" value="Bacteria"/>
</dbReference>
<name>A0A073IHJ9_9RHOB</name>
<dbReference type="Pfam" id="PF00296">
    <property type="entry name" value="Bac_luciferase"/>
    <property type="match status" value="1"/>
</dbReference>
<dbReference type="SUPFAM" id="SSF47336">
    <property type="entry name" value="ACP-like"/>
    <property type="match status" value="1"/>
</dbReference>
<dbReference type="SMART" id="SM00823">
    <property type="entry name" value="PKS_PP"/>
    <property type="match status" value="1"/>
</dbReference>
<dbReference type="PROSITE" id="PS00455">
    <property type="entry name" value="AMP_BINDING"/>
    <property type="match status" value="1"/>
</dbReference>
<evidence type="ECO:0000259" key="4">
    <source>
        <dbReference type="PROSITE" id="PS50075"/>
    </source>
</evidence>
<dbReference type="Proteomes" id="UP000027734">
    <property type="component" value="Unassembled WGS sequence"/>
</dbReference>
<dbReference type="InterPro" id="IPR009081">
    <property type="entry name" value="PP-bd_ACP"/>
</dbReference>
<dbReference type="InterPro" id="IPR000873">
    <property type="entry name" value="AMP-dep_synth/lig_dom"/>
</dbReference>
<dbReference type="SUPFAM" id="SSF53328">
    <property type="entry name" value="Formyltransferase"/>
    <property type="match status" value="1"/>
</dbReference>
<dbReference type="eggNOG" id="COG1020">
    <property type="taxonomic scope" value="Bacteria"/>
</dbReference>
<dbReference type="SUPFAM" id="SSF51679">
    <property type="entry name" value="Bacterial luciferase-like"/>
    <property type="match status" value="1"/>
</dbReference>
<organism evidence="5 6">
    <name type="scientific">Sulfitobacter donghicola DSW-25 = KCTC 12864 = JCM 14565</name>
    <dbReference type="NCBI Taxonomy" id="1300350"/>
    <lineage>
        <taxon>Bacteria</taxon>
        <taxon>Pseudomonadati</taxon>
        <taxon>Pseudomonadota</taxon>
        <taxon>Alphaproteobacteria</taxon>
        <taxon>Rhodobacterales</taxon>
        <taxon>Roseobacteraceae</taxon>
        <taxon>Sulfitobacter</taxon>
    </lineage>
</organism>
<dbReference type="InterPro" id="IPR036477">
    <property type="entry name" value="Formyl_transf_N_sf"/>
</dbReference>
<dbReference type="eggNOG" id="COG2141">
    <property type="taxonomic scope" value="Bacteria"/>
</dbReference>
<proteinExistence type="predicted"/>
<dbReference type="Pfam" id="PF00551">
    <property type="entry name" value="Formyl_trans_N"/>
    <property type="match status" value="1"/>
</dbReference>
<dbReference type="InterPro" id="IPR036736">
    <property type="entry name" value="ACP-like_sf"/>
</dbReference>
<evidence type="ECO:0000256" key="1">
    <source>
        <dbReference type="ARBA" id="ARBA00022450"/>
    </source>
</evidence>
<comment type="caution">
    <text evidence="5">The sequence shown here is derived from an EMBL/GenBank/DDBJ whole genome shotgun (WGS) entry which is preliminary data.</text>
</comment>
<dbReference type="InterPro" id="IPR020806">
    <property type="entry name" value="PKS_PP-bd"/>
</dbReference>
<dbReference type="PROSITE" id="PS50075">
    <property type="entry name" value="CARRIER"/>
    <property type="match status" value="1"/>
</dbReference>
<reference evidence="5 6" key="1">
    <citation type="submission" date="2014-01" db="EMBL/GenBank/DDBJ databases">
        <title>Sulfitobacter donghicola JCM 14565 Genome Sequencing.</title>
        <authorList>
            <person name="Lai Q."/>
            <person name="Hong Z."/>
        </authorList>
    </citation>
    <scope>NUCLEOTIDE SEQUENCE [LARGE SCALE GENOMIC DNA]</scope>
    <source>
        <strain evidence="5 6">JCM 14565</strain>
    </source>
</reference>
<dbReference type="InterPro" id="IPR025110">
    <property type="entry name" value="AMP-bd_C"/>
</dbReference>
<dbReference type="GO" id="GO:0043041">
    <property type="term" value="P:amino acid activation for nonribosomal peptide biosynthetic process"/>
    <property type="evidence" value="ECO:0007669"/>
    <property type="project" value="TreeGrafter"/>
</dbReference>
<dbReference type="InterPro" id="IPR024011">
    <property type="entry name" value="Biosynth_lucif-like_mOase_dom"/>
</dbReference>
<dbReference type="Gene3D" id="3.40.50.980">
    <property type="match status" value="2"/>
</dbReference>
<evidence type="ECO:0000313" key="5">
    <source>
        <dbReference type="EMBL" id="KEJ89259.1"/>
    </source>
</evidence>
<feature type="domain" description="Carrier" evidence="4">
    <location>
        <begin position="1384"/>
        <end position="1460"/>
    </location>
</feature>
<evidence type="ECO:0000256" key="3">
    <source>
        <dbReference type="SAM" id="MobiDB-lite"/>
    </source>
</evidence>
<dbReference type="NCBIfam" id="TIGR04020">
    <property type="entry name" value="seco_metab_LLM"/>
    <property type="match status" value="1"/>
</dbReference>
<dbReference type="InterPro" id="IPR045851">
    <property type="entry name" value="AMP-bd_C_sf"/>
</dbReference>
<dbReference type="OrthoDB" id="9803968at2"/>
<dbReference type="Gene3D" id="3.40.50.12780">
    <property type="entry name" value="N-terminal domain of ligase-like"/>
    <property type="match status" value="1"/>
</dbReference>
<dbReference type="RefSeq" id="WP_025060101.1">
    <property type="nucleotide sequence ID" value="NZ_JAMC01000003.1"/>
</dbReference>
<dbReference type="STRING" id="1300350.Z948_2789"/>
<keyword evidence="6" id="KW-1185">Reference proteome</keyword>
<evidence type="ECO:0000313" key="6">
    <source>
        <dbReference type="Proteomes" id="UP000027734"/>
    </source>
</evidence>
<dbReference type="SUPFAM" id="SSF50486">
    <property type="entry name" value="FMT C-terminal domain-like"/>
    <property type="match status" value="1"/>
</dbReference>
<feature type="compositionally biased region" description="Basic residues" evidence="3">
    <location>
        <begin position="1484"/>
        <end position="1494"/>
    </location>
</feature>
<keyword evidence="2" id="KW-0597">Phosphoprotein</keyword>
<feature type="compositionally biased region" description="Low complexity" evidence="3">
    <location>
        <begin position="1462"/>
        <end position="1479"/>
    </location>
</feature>
<dbReference type="Pfam" id="PF02911">
    <property type="entry name" value="Formyl_trans_C"/>
    <property type="match status" value="1"/>
</dbReference>
<dbReference type="PANTHER" id="PTHR45527:SF1">
    <property type="entry name" value="FATTY ACID SYNTHASE"/>
    <property type="match status" value="1"/>
</dbReference>
<dbReference type="InterPro" id="IPR011251">
    <property type="entry name" value="Luciferase-like_dom"/>
</dbReference>
<dbReference type="InterPro" id="IPR002376">
    <property type="entry name" value="Formyl_transf_N"/>
</dbReference>
<dbReference type="GO" id="GO:0016705">
    <property type="term" value="F:oxidoreductase activity, acting on paired donors, with incorporation or reduction of molecular oxygen"/>
    <property type="evidence" value="ECO:0007669"/>
    <property type="project" value="InterPro"/>
</dbReference>
<evidence type="ECO:0000256" key="2">
    <source>
        <dbReference type="ARBA" id="ARBA00022553"/>
    </source>
</evidence>
<dbReference type="InterPro" id="IPR005793">
    <property type="entry name" value="Formyl_trans_C"/>
</dbReference>
<dbReference type="GO" id="GO:0031177">
    <property type="term" value="F:phosphopantetheine binding"/>
    <property type="evidence" value="ECO:0007669"/>
    <property type="project" value="InterPro"/>
</dbReference>
<dbReference type="GO" id="GO:0044550">
    <property type="term" value="P:secondary metabolite biosynthetic process"/>
    <property type="evidence" value="ECO:0007669"/>
    <property type="project" value="TreeGrafter"/>
</dbReference>
<dbReference type="GO" id="GO:0072330">
    <property type="term" value="P:monocarboxylic acid biosynthetic process"/>
    <property type="evidence" value="ECO:0007669"/>
    <property type="project" value="UniProtKB-ARBA"/>
</dbReference>
<dbReference type="Pfam" id="PF00550">
    <property type="entry name" value="PP-binding"/>
    <property type="match status" value="1"/>
</dbReference>
<dbReference type="GO" id="GO:0005737">
    <property type="term" value="C:cytoplasm"/>
    <property type="evidence" value="ECO:0007669"/>
    <property type="project" value="TreeGrafter"/>
</dbReference>
<dbReference type="InterPro" id="IPR011034">
    <property type="entry name" value="Formyl_transferase-like_C_sf"/>
</dbReference>
<dbReference type="PANTHER" id="PTHR45527">
    <property type="entry name" value="NONRIBOSOMAL PEPTIDE SYNTHETASE"/>
    <property type="match status" value="1"/>
</dbReference>
<dbReference type="Gene3D" id="3.40.50.12230">
    <property type="match status" value="1"/>
</dbReference>
<dbReference type="InterPro" id="IPR020845">
    <property type="entry name" value="AMP-binding_CS"/>
</dbReference>
<dbReference type="Gene3D" id="1.10.1200.10">
    <property type="entry name" value="ACP-like"/>
    <property type="match status" value="1"/>
</dbReference>
<accession>A0A073IHJ9</accession>
<dbReference type="Gene3D" id="3.20.20.30">
    <property type="entry name" value="Luciferase-like domain"/>
    <property type="match status" value="1"/>
</dbReference>
<dbReference type="FunFam" id="3.30.300.30:FF:000010">
    <property type="entry name" value="Enterobactin synthetase component F"/>
    <property type="match status" value="1"/>
</dbReference>
<dbReference type="CDD" id="cd05930">
    <property type="entry name" value="A_NRPS"/>
    <property type="match status" value="1"/>
</dbReference>
<keyword evidence="1" id="KW-0596">Phosphopantetheine</keyword>
<gene>
    <name evidence="5" type="ORF">DSW25_09525</name>
</gene>
<dbReference type="Gene3D" id="3.30.300.30">
    <property type="match status" value="1"/>
</dbReference>
<dbReference type="InterPro" id="IPR036661">
    <property type="entry name" value="Luciferase-like_sf"/>
</dbReference>
<dbReference type="EMBL" id="JAMC01000003">
    <property type="protein sequence ID" value="KEJ89259.1"/>
    <property type="molecule type" value="Genomic_DNA"/>
</dbReference>
<sequence>MTAPFNASAFSCVILGDQSLTIACAEMIVAGGHNVVAMVSTDKDVCAWADTNGIKVLAKPADLVSGEVSGFDWMLSIANLRIIPDAALALAGIGAVNFHDGPLPRYAGLNTPAWAIINGETQHGVSWHMIEGGVDEGDLLAQELLDIAPDETAFSLNSKCYAAGMESFGRVLGQLESGALERAPQDLSQRSYFGLNQRPSVMGLIDFSQTSEQISALLRGLDFAGYWNPLGVAKIAAEGVVYSVEAAEASSMAGPEGAVLETGADHIVVGCAGGAVNLKGVKPLGGLFKLPAVGASLLVADAPLAALQDQLLKDEPYWRSKLAAIDVMPIPLAHGAAKGEWKVKTISLDAGKTTEDAVEAVVSAMAFGAGQDAGDIGYAVSGAADPFASSWVPLRSDAAIAKQLARIAQTRGFACDLALRDPAIEVETPKIMIADEPVSGSALTLSITEQTITLQGDAGLLSDGAMDILAARIEGALAGDAGLPSVERDLLLSTWNDTDTDYLAQPIHSGFEAQVEKTPTATALVFEDQTYSYEQLNVAANKLAHRLIAMGVETGTPVGLATSRGPDLLIGALGILKAGGAYVPLDPAYPADRIKHYISDSGAPVIVTQSALAQSLPSGEAKLLVLDTDAELATAAQSNPNAGASPETLAYLIYTSGSTGTPKGVMVRHGNVANFFAGMDQRISYSDGDAWLAVTSLSFDISVLELFWTLSRGFKLVLAGDDSRTELSRGPITVSDQKIDFNLYYWGNDGGVGREKYRLLLEGAKFADANGFNAIWTPERHFHAFGGPYPNPSVTGAAAAAVTKNLDIRAGSCVAPLHHPARIAEEWAVIDNLTNGRVGLAIASGWQPDDFVLRPENTPPNNKPAMYTIIDQLRSLWRGDAVEFPTKDGTPFAVVTQPRPVSAELPVWVTTAGNPETWKEAGEIGANVLTHLLGQSVAEVADKIKIYHTALRGAGHDPADFTVTVMLHTYLAETRELSEEIAREPMKDYLRSAAGLIKQYAWAFPAFKKPKGVSNPFEVDLSGLGEEEMEAILEFAFQRYFNDSGLFGTIEDGLERAEELKRIGVGEIACLIDYGIAPDTVLEGLKPLAEVLKRSNAGAALEADDFSLAAQLMRHKVSHMQCTPSMAQMLVTNDETRHALSGVKELMVGGEALPGALAAELIKACGGRVQNMYGPTETTIWSTTQMVEQAEATAAIGTPIANTQVYVLDDALAPRPVGAAGELYIAGDGVTHGYWNREEMTAERFVPNPFGAGRMYRTGDLAAWRGDGSLGFMGRADDQVKIRGHRIELGEIESALAALEGITQAVVVARKAAGGDQLVGYVTGTAVNEEALRRALGARLPDIMVPARIVEIARMPLTPNKKIDRKALPAPEAKVDANPVAQAAPEDSTQAAIAAVWSAILGVGNIRPSDNFFALGGHSLLAVQAHRDIKASLGISKLGITDIFRFPTLEGLAAHLDKGNAKPEAQAAPTPQADAPAKAETMSKRRAMRAGRSR</sequence>
<dbReference type="FunFam" id="1.10.1200.10:FF:000016">
    <property type="entry name" value="Non-ribosomal peptide synthase"/>
    <property type="match status" value="1"/>
</dbReference>
<dbReference type="Pfam" id="PF00501">
    <property type="entry name" value="AMP-binding"/>
    <property type="match status" value="2"/>
</dbReference>
<dbReference type="SUPFAM" id="SSF56801">
    <property type="entry name" value="Acetyl-CoA synthetase-like"/>
    <property type="match status" value="2"/>
</dbReference>
<protein>
    <submittedName>
        <fullName evidence="5">Peptide synthetase</fullName>
    </submittedName>
</protein>
<dbReference type="InterPro" id="IPR042099">
    <property type="entry name" value="ANL_N_sf"/>
</dbReference>